<dbReference type="GO" id="GO:0003714">
    <property type="term" value="F:transcription corepressor activity"/>
    <property type="evidence" value="ECO:0007669"/>
    <property type="project" value="InterPro"/>
</dbReference>
<dbReference type="SUPFAM" id="SSF55729">
    <property type="entry name" value="Acyl-CoA N-acyltransferases (Nat)"/>
    <property type="match status" value="1"/>
</dbReference>
<dbReference type="InterPro" id="IPR032308">
    <property type="entry name" value="TDBD"/>
</dbReference>
<feature type="region of interest" description="Disordered" evidence="3">
    <location>
        <begin position="1"/>
        <end position="150"/>
    </location>
</feature>
<evidence type="ECO:0000259" key="5">
    <source>
        <dbReference type="Pfam" id="PF23209"/>
    </source>
</evidence>
<organism evidence="6 7">
    <name type="scientific">Vitis vinifera</name>
    <name type="common">Grape</name>
    <dbReference type="NCBI Taxonomy" id="29760"/>
    <lineage>
        <taxon>Eukaryota</taxon>
        <taxon>Viridiplantae</taxon>
        <taxon>Streptophyta</taxon>
        <taxon>Embryophyta</taxon>
        <taxon>Tracheophyta</taxon>
        <taxon>Spermatophyta</taxon>
        <taxon>Magnoliopsida</taxon>
        <taxon>eudicotyledons</taxon>
        <taxon>Gunneridae</taxon>
        <taxon>Pentapetalae</taxon>
        <taxon>rosids</taxon>
        <taxon>Vitales</taxon>
        <taxon>Vitaceae</taxon>
        <taxon>Viteae</taxon>
        <taxon>Vitis</taxon>
    </lineage>
</organism>
<dbReference type="Pfam" id="PF23209">
    <property type="entry name" value="IDM1_C"/>
    <property type="match status" value="1"/>
</dbReference>
<dbReference type="EMBL" id="QGNW01000018">
    <property type="protein sequence ID" value="RVX15439.1"/>
    <property type="molecule type" value="Genomic_DNA"/>
</dbReference>
<feature type="domain" description="Tify" evidence="4">
    <location>
        <begin position="185"/>
        <end position="237"/>
    </location>
</feature>
<sequence>MADNSVKGKNKRRVFYSPPSSFSSSDSSDDRKVDSNNSDPRFGLGRPQRRKSRYEYDPSYPEPRPRRTLRPTFGNGINIREDGVPPTEVGCSAGTEVTTQREQRPRGRVNVRRGGGRRGPSGSLPERTRRRRQRTHYSTRSSSKVDSESPSQKRTILSWLIDSRVVENNAKIVYKNEAGEQILQGVLTGDGIWCSCCNTVITVSEFQLHAGDEPNRPYQRIFISETGLSLLTCQAEAWNQQGIPELQGYHLIEPREDVSDKYDDACVVCADGGNLICCDKCHLHTTFLVYKWRMSPKVNGVVLPAPASSATPTPLISLYSHAVNVTKNVNHWECFRENEGMLIDLNMDGPSTSTPFCSSICSQIYEKLERLVGVRNELDEGLTWTLLRRMDPEAGVYLEESYDRTLCNSKIAVAVAVMEECFEPVIDRHTQINVVRSVIYNCGANFPRISFEGFYTAILEKGDETISVASMRIHGNKLAEMPFIATRPSYRRLGMCHKLLVAIESVILMFVWFQTLCFLQVQYLVIPSIEQRVRRWEESYGFQAIENKVMGELIKVKSLMFHCAIRLQKPLLVHETAANEVGNGDAGNADKAHESGSDDGSTDMGSFDLNLSL</sequence>
<reference evidence="6 7" key="1">
    <citation type="journal article" date="2018" name="PLoS Genet.">
        <title>Population sequencing reveals clonal diversity and ancestral inbreeding in the grapevine cultivar Chardonnay.</title>
        <authorList>
            <person name="Roach M.J."/>
            <person name="Johnson D.L."/>
            <person name="Bohlmann J."/>
            <person name="van Vuuren H.J."/>
            <person name="Jones S.J."/>
            <person name="Pretorius I.S."/>
            <person name="Schmidt S.A."/>
            <person name="Borneman A.R."/>
        </authorList>
    </citation>
    <scope>NUCLEOTIDE SEQUENCE [LARGE SCALE GENOMIC DNA]</scope>
    <source>
        <strain evidence="7">cv. Chardonnay</strain>
        <tissue evidence="6">Leaf</tissue>
    </source>
</reference>
<feature type="region of interest" description="Disordered" evidence="3">
    <location>
        <begin position="583"/>
        <end position="613"/>
    </location>
</feature>
<evidence type="ECO:0000256" key="3">
    <source>
        <dbReference type="SAM" id="MobiDB-lite"/>
    </source>
</evidence>
<dbReference type="InterPro" id="IPR016181">
    <property type="entry name" value="Acyl_CoA_acyltransferase"/>
</dbReference>
<feature type="compositionally biased region" description="Basic residues" evidence="3">
    <location>
        <begin position="128"/>
        <end position="137"/>
    </location>
</feature>
<dbReference type="PANTHER" id="PTHR46309">
    <property type="entry name" value="PHD FINGER PROTEIN 12"/>
    <property type="match status" value="1"/>
</dbReference>
<dbReference type="PANTHER" id="PTHR46309:SF5">
    <property type="entry name" value="GNAT FAMILY ACETYLTRANSFERASE"/>
    <property type="match status" value="1"/>
</dbReference>
<dbReference type="InterPro" id="IPR042163">
    <property type="entry name" value="PHF12"/>
</dbReference>
<evidence type="ECO:0000256" key="1">
    <source>
        <dbReference type="ARBA" id="ARBA00004123"/>
    </source>
</evidence>
<evidence type="ECO:0000259" key="4">
    <source>
        <dbReference type="Pfam" id="PF16135"/>
    </source>
</evidence>
<dbReference type="GO" id="GO:0005634">
    <property type="term" value="C:nucleus"/>
    <property type="evidence" value="ECO:0007669"/>
    <property type="project" value="UniProtKB-SubCell"/>
</dbReference>
<feature type="domain" description="Increased DNA methylation 1 C-terminal" evidence="5">
    <location>
        <begin position="422"/>
        <end position="570"/>
    </location>
</feature>
<accession>A0A438K2L6</accession>
<evidence type="ECO:0000256" key="2">
    <source>
        <dbReference type="ARBA" id="ARBA00023242"/>
    </source>
</evidence>
<keyword evidence="2" id="KW-0539">Nucleus</keyword>
<dbReference type="AlphaFoldDB" id="A0A438K2L6"/>
<comment type="subcellular location">
    <subcellularLocation>
        <location evidence="1">Nucleus</location>
    </subcellularLocation>
</comment>
<dbReference type="Pfam" id="PF16135">
    <property type="entry name" value="TDBD"/>
    <property type="match status" value="1"/>
</dbReference>
<evidence type="ECO:0000313" key="6">
    <source>
        <dbReference type="EMBL" id="RVX15439.1"/>
    </source>
</evidence>
<protein>
    <submittedName>
        <fullName evidence="6">Increased DNA methylation 1</fullName>
    </submittedName>
</protein>
<name>A0A438K2L6_VITVI</name>
<feature type="compositionally biased region" description="Basic residues" evidence="3">
    <location>
        <begin position="106"/>
        <end position="116"/>
    </location>
</feature>
<feature type="compositionally biased region" description="Low complexity" evidence="3">
    <location>
        <begin position="15"/>
        <end position="26"/>
    </location>
</feature>
<dbReference type="Proteomes" id="UP000288805">
    <property type="component" value="Unassembled WGS sequence"/>
</dbReference>
<comment type="caution">
    <text evidence="6">The sequence shown here is derived from an EMBL/GenBank/DDBJ whole genome shotgun (WGS) entry which is preliminary data.</text>
</comment>
<proteinExistence type="predicted"/>
<dbReference type="InterPro" id="IPR056511">
    <property type="entry name" value="IDM1_C"/>
</dbReference>
<feature type="compositionally biased region" description="Low complexity" evidence="3">
    <location>
        <begin position="598"/>
        <end position="613"/>
    </location>
</feature>
<evidence type="ECO:0000313" key="7">
    <source>
        <dbReference type="Proteomes" id="UP000288805"/>
    </source>
</evidence>
<gene>
    <name evidence="6" type="primary">IDM1_24</name>
    <name evidence="6" type="ORF">CK203_009221</name>
</gene>